<dbReference type="Proteomes" id="UP000664203">
    <property type="component" value="Unassembled WGS sequence"/>
</dbReference>
<evidence type="ECO:0000313" key="5">
    <source>
        <dbReference type="EMBL" id="CAF9909027.1"/>
    </source>
</evidence>
<gene>
    <name evidence="5" type="ORF">ALECFALPRED_005200</name>
</gene>
<name>A0A8H3EN78_9LECA</name>
<feature type="compositionally biased region" description="Pro residues" evidence="4">
    <location>
        <begin position="30"/>
        <end position="39"/>
    </location>
</feature>
<evidence type="ECO:0000256" key="3">
    <source>
        <dbReference type="ARBA" id="ARBA00023242"/>
    </source>
</evidence>
<dbReference type="GO" id="GO:0005634">
    <property type="term" value="C:nucleus"/>
    <property type="evidence" value="ECO:0007669"/>
    <property type="project" value="UniProtKB-SubCell"/>
</dbReference>
<evidence type="ECO:0000313" key="6">
    <source>
        <dbReference type="Proteomes" id="UP000664203"/>
    </source>
</evidence>
<dbReference type="Gene3D" id="1.20.890.10">
    <property type="entry name" value="cAMP-dependent protein kinase regulatory subunit, dimerization-anchoring domain"/>
    <property type="match status" value="1"/>
</dbReference>
<dbReference type="InterPro" id="IPR007858">
    <property type="entry name" value="Dpy-30_motif"/>
</dbReference>
<reference evidence="5" key="1">
    <citation type="submission" date="2021-03" db="EMBL/GenBank/DDBJ databases">
        <authorList>
            <person name="Tagirdzhanova G."/>
        </authorList>
    </citation>
    <scope>NUCLEOTIDE SEQUENCE</scope>
</reference>
<feature type="region of interest" description="Disordered" evidence="4">
    <location>
        <begin position="1"/>
        <end position="83"/>
    </location>
</feature>
<evidence type="ECO:0000256" key="4">
    <source>
        <dbReference type="SAM" id="MobiDB-lite"/>
    </source>
</evidence>
<organism evidence="5 6">
    <name type="scientific">Alectoria fallacina</name>
    <dbReference type="NCBI Taxonomy" id="1903189"/>
    <lineage>
        <taxon>Eukaryota</taxon>
        <taxon>Fungi</taxon>
        <taxon>Dikarya</taxon>
        <taxon>Ascomycota</taxon>
        <taxon>Pezizomycotina</taxon>
        <taxon>Lecanoromycetes</taxon>
        <taxon>OSLEUM clade</taxon>
        <taxon>Lecanoromycetidae</taxon>
        <taxon>Lecanorales</taxon>
        <taxon>Lecanorineae</taxon>
        <taxon>Parmeliaceae</taxon>
        <taxon>Alectoria</taxon>
    </lineage>
</organism>
<keyword evidence="3" id="KW-0539">Nucleus</keyword>
<dbReference type="EMBL" id="CAJPDR010000032">
    <property type="protein sequence ID" value="CAF9909027.1"/>
    <property type="molecule type" value="Genomic_DNA"/>
</dbReference>
<protein>
    <submittedName>
        <fullName evidence="5">Uncharacterized protein</fullName>
    </submittedName>
</protein>
<evidence type="ECO:0000256" key="2">
    <source>
        <dbReference type="ARBA" id="ARBA00010849"/>
    </source>
</evidence>
<accession>A0A8H3EN78</accession>
<feature type="compositionally biased region" description="Low complexity" evidence="4">
    <location>
        <begin position="74"/>
        <end position="83"/>
    </location>
</feature>
<dbReference type="InterPro" id="IPR049629">
    <property type="entry name" value="DPY30_SDC1_DD"/>
</dbReference>
<proteinExistence type="inferred from homology"/>
<evidence type="ECO:0000256" key="1">
    <source>
        <dbReference type="ARBA" id="ARBA00004123"/>
    </source>
</evidence>
<keyword evidence="6" id="KW-1185">Reference proteome</keyword>
<dbReference type="Pfam" id="PF05186">
    <property type="entry name" value="Dpy-30"/>
    <property type="match status" value="1"/>
</dbReference>
<comment type="subcellular location">
    <subcellularLocation>
        <location evidence="1">Nucleus</location>
    </subcellularLocation>
</comment>
<dbReference type="AlphaFoldDB" id="A0A8H3EN78"/>
<dbReference type="OrthoDB" id="417678at2759"/>
<comment type="similarity">
    <text evidence="2">Belongs to the dpy-30 family.</text>
</comment>
<dbReference type="CDD" id="cd22965">
    <property type="entry name" value="DD_DPY30_SDC1"/>
    <property type="match status" value="1"/>
</dbReference>
<comment type="caution">
    <text evidence="5">The sequence shown here is derived from an EMBL/GenBank/DDBJ whole genome shotgun (WGS) entry which is preliminary data.</text>
</comment>
<sequence length="160" mass="17120">MAEETTNPPPDVSDASTPIPPIDNIHSIPDLPPPEPMLPPNYALPQPNLDTEMAEAAPPHPQMNYAPIPPTPIPAAQRTATPTRHVNGTAAAEVALPMPSKAANHGAPARRYLNEKVTGVLLEGMKRLAADQPENPLQVLGEFLLQRSKDLEGVKQESTT</sequence>